<comment type="caution">
    <text evidence="1">The sequence shown here is derived from an EMBL/GenBank/DDBJ whole genome shotgun (WGS) entry which is preliminary data.</text>
</comment>
<organism evidence="1">
    <name type="scientific">mine drainage metagenome</name>
    <dbReference type="NCBI Taxonomy" id="410659"/>
    <lineage>
        <taxon>unclassified sequences</taxon>
        <taxon>metagenomes</taxon>
        <taxon>ecological metagenomes</taxon>
    </lineage>
</organism>
<evidence type="ECO:0000313" key="1">
    <source>
        <dbReference type="EMBL" id="OIR07837.1"/>
    </source>
</evidence>
<sequence length="257" mass="30253">MTALHFVDLFDPTRDTDCLPQVVQIYRNQFPDLYRAIDRSELKTSTGSSVTLGGDTLITYRSAIQRIYGKAFRFLDSTTQKDIRSALDTYSNTTEKRIQYWDGEVVINNHQIGNMMPFPSDTPSLNSLRADVVNIPTAQRYDYYRDLRQQFFGDNEGKPLVTERLYDYFDRFLAEVKKYYAESADFRPKSELQLAIYYQRGYFDFFQTYDKFVEYNLLHDFVGKDLWAITDFREYLQVANEIIDSRGKRFTASAEQH</sequence>
<proteinExistence type="predicted"/>
<name>A0A1J5SUZ2_9ZZZZ</name>
<accession>A0A1J5SUZ2</accession>
<dbReference type="EMBL" id="MLJW01000035">
    <property type="protein sequence ID" value="OIR07837.1"/>
    <property type="molecule type" value="Genomic_DNA"/>
</dbReference>
<gene>
    <name evidence="1" type="ORF">GALL_101190</name>
</gene>
<reference evidence="1" key="1">
    <citation type="submission" date="2016-10" db="EMBL/GenBank/DDBJ databases">
        <title>Sequence of Gallionella enrichment culture.</title>
        <authorList>
            <person name="Poehlein A."/>
            <person name="Muehling M."/>
            <person name="Daniel R."/>
        </authorList>
    </citation>
    <scope>NUCLEOTIDE SEQUENCE</scope>
</reference>
<dbReference type="AlphaFoldDB" id="A0A1J5SUZ2"/>
<protein>
    <submittedName>
        <fullName evidence="1">Uncharacterized protein</fullName>
    </submittedName>
</protein>